<gene>
    <name evidence="2" type="ORF">HP550_05060</name>
</gene>
<accession>A0A7Y5ZYR5</accession>
<dbReference type="InterPro" id="IPR048031">
    <property type="entry name" value="ScyD/ScyE-like"/>
</dbReference>
<evidence type="ECO:0000313" key="3">
    <source>
        <dbReference type="Proteomes" id="UP000565724"/>
    </source>
</evidence>
<dbReference type="EMBL" id="JABMCI010000053">
    <property type="protein sequence ID" value="NUU16616.1"/>
    <property type="molecule type" value="Genomic_DNA"/>
</dbReference>
<keyword evidence="3" id="KW-1185">Reference proteome</keyword>
<dbReference type="RefSeq" id="WP_175346503.1">
    <property type="nucleotide sequence ID" value="NZ_JABMCI010000053.1"/>
</dbReference>
<feature type="signal peptide" evidence="1">
    <location>
        <begin position="1"/>
        <end position="25"/>
    </location>
</feature>
<dbReference type="Proteomes" id="UP000565724">
    <property type="component" value="Unassembled WGS sequence"/>
</dbReference>
<protein>
    <submittedName>
        <fullName evidence="2">ScyD/ScyE family protein</fullName>
    </submittedName>
</protein>
<dbReference type="InterPro" id="IPR011042">
    <property type="entry name" value="6-blade_b-propeller_TolB-like"/>
</dbReference>
<evidence type="ECO:0000256" key="1">
    <source>
        <dbReference type="SAM" id="SignalP"/>
    </source>
</evidence>
<sequence length="329" mass="33812">MGPRRLLLALSSAALLVLAPSTASAHHPTPSPEPQLLTTGLSGAWGSTVGPDGALYVAESVSGEVSRIDPRTGATTTFASGLPTAPNGGPHDIAFVRGTAYVLVGFITPEAGGAPGNVDGIYRMDGPSTFTLVADIGTFAKENPPTTDYFIATGVPYALQPYAGGFLVTDGHHNRVYQVALDGSVSVRIAFDNIVPTGIDAVGSRVYMAQAGALPHLAADGKIVTFGKRSTTATEVAAGGPLMVDVTVDRGRQLYGLAQGIWPLGGPEGSPASPDTGQLLKVGRHGSLQVVADGLDQPVSFQIIRGTAYVVTLGGEVWTVDLSSRHGHH</sequence>
<dbReference type="Gene3D" id="2.120.10.30">
    <property type="entry name" value="TolB, C-terminal domain"/>
    <property type="match status" value="1"/>
</dbReference>
<feature type="chain" id="PRO_5031230878" evidence="1">
    <location>
        <begin position="26"/>
        <end position="329"/>
    </location>
</feature>
<dbReference type="NCBIfam" id="NF033206">
    <property type="entry name" value="ScyE_fam"/>
    <property type="match status" value="1"/>
</dbReference>
<keyword evidence="1" id="KW-0732">Signal</keyword>
<dbReference type="SUPFAM" id="SSF63829">
    <property type="entry name" value="Calcium-dependent phosphotriesterase"/>
    <property type="match status" value="1"/>
</dbReference>
<name>A0A7Y5ZYR5_9CELL</name>
<dbReference type="AlphaFoldDB" id="A0A7Y5ZYR5"/>
<proteinExistence type="predicted"/>
<comment type="caution">
    <text evidence="2">The sequence shown here is derived from an EMBL/GenBank/DDBJ whole genome shotgun (WGS) entry which is preliminary data.</text>
</comment>
<organism evidence="2 3">
    <name type="scientific">Cellulomonas humilata</name>
    <dbReference type="NCBI Taxonomy" id="144055"/>
    <lineage>
        <taxon>Bacteria</taxon>
        <taxon>Bacillati</taxon>
        <taxon>Actinomycetota</taxon>
        <taxon>Actinomycetes</taxon>
        <taxon>Micrococcales</taxon>
        <taxon>Cellulomonadaceae</taxon>
        <taxon>Cellulomonas</taxon>
    </lineage>
</organism>
<reference evidence="2 3" key="1">
    <citation type="submission" date="2020-05" db="EMBL/GenBank/DDBJ databases">
        <title>Genome Sequencing of Type Strains.</title>
        <authorList>
            <person name="Lemaire J.F."/>
            <person name="Inderbitzin P."/>
            <person name="Gregorio O.A."/>
            <person name="Collins S.B."/>
            <person name="Wespe N."/>
            <person name="Knight-Connoni V."/>
        </authorList>
    </citation>
    <scope>NUCLEOTIDE SEQUENCE [LARGE SCALE GENOMIC DNA]</scope>
    <source>
        <strain evidence="2 3">ATCC 25174</strain>
    </source>
</reference>
<evidence type="ECO:0000313" key="2">
    <source>
        <dbReference type="EMBL" id="NUU16616.1"/>
    </source>
</evidence>